<gene>
    <name evidence="2" type="ORF">AAHA92_03349</name>
</gene>
<keyword evidence="1" id="KW-0472">Membrane</keyword>
<keyword evidence="3" id="KW-1185">Reference proteome</keyword>
<sequence length="132" mass="15066">MTADIADSPQGWLLHSQHPTLRGCVFPMQYQALPIKDCGSMNKLSSTTWEMMCEGNQASRRVVWAMPLAMFMVQPAVYVCYNFLIVQTRLVCLIEASLFLLEAYPFPGNYCHLDANVWAPRRVGFEHDLLLH</sequence>
<keyword evidence="1" id="KW-1133">Transmembrane helix</keyword>
<reference evidence="2 3" key="1">
    <citation type="submission" date="2024-06" db="EMBL/GenBank/DDBJ databases">
        <title>A chromosome level genome sequence of Diviner's sage (Salvia divinorum).</title>
        <authorList>
            <person name="Ford S.A."/>
            <person name="Ro D.-K."/>
            <person name="Ness R.W."/>
            <person name="Phillips M.A."/>
        </authorList>
    </citation>
    <scope>NUCLEOTIDE SEQUENCE [LARGE SCALE GENOMIC DNA]</scope>
    <source>
        <strain evidence="2">SAF-2024a</strain>
        <tissue evidence="2">Leaf</tissue>
    </source>
</reference>
<evidence type="ECO:0000313" key="3">
    <source>
        <dbReference type="Proteomes" id="UP001567538"/>
    </source>
</evidence>
<dbReference type="EMBL" id="JBEAFC010000002">
    <property type="protein sequence ID" value="KAL1567930.1"/>
    <property type="molecule type" value="Genomic_DNA"/>
</dbReference>
<dbReference type="AlphaFoldDB" id="A0ABD1IGU4"/>
<accession>A0ABD1IGU4</accession>
<proteinExistence type="predicted"/>
<protein>
    <submittedName>
        <fullName evidence="2">Uncharacterized protein</fullName>
    </submittedName>
</protein>
<name>A0ABD1IGU4_SALDI</name>
<keyword evidence="1" id="KW-0812">Transmembrane</keyword>
<comment type="caution">
    <text evidence="2">The sequence shown here is derived from an EMBL/GenBank/DDBJ whole genome shotgun (WGS) entry which is preliminary data.</text>
</comment>
<dbReference type="Proteomes" id="UP001567538">
    <property type="component" value="Unassembled WGS sequence"/>
</dbReference>
<evidence type="ECO:0000313" key="2">
    <source>
        <dbReference type="EMBL" id="KAL1567930.1"/>
    </source>
</evidence>
<evidence type="ECO:0000256" key="1">
    <source>
        <dbReference type="SAM" id="Phobius"/>
    </source>
</evidence>
<feature type="transmembrane region" description="Helical" evidence="1">
    <location>
        <begin position="62"/>
        <end position="84"/>
    </location>
</feature>
<organism evidence="2 3">
    <name type="scientific">Salvia divinorum</name>
    <name type="common">Maria pastora</name>
    <name type="synonym">Diviner's sage</name>
    <dbReference type="NCBI Taxonomy" id="28513"/>
    <lineage>
        <taxon>Eukaryota</taxon>
        <taxon>Viridiplantae</taxon>
        <taxon>Streptophyta</taxon>
        <taxon>Embryophyta</taxon>
        <taxon>Tracheophyta</taxon>
        <taxon>Spermatophyta</taxon>
        <taxon>Magnoliopsida</taxon>
        <taxon>eudicotyledons</taxon>
        <taxon>Gunneridae</taxon>
        <taxon>Pentapetalae</taxon>
        <taxon>asterids</taxon>
        <taxon>lamiids</taxon>
        <taxon>Lamiales</taxon>
        <taxon>Lamiaceae</taxon>
        <taxon>Nepetoideae</taxon>
        <taxon>Mentheae</taxon>
        <taxon>Salviinae</taxon>
        <taxon>Salvia</taxon>
        <taxon>Salvia subgen. Calosphace</taxon>
    </lineage>
</organism>